<dbReference type="InterPro" id="IPR019956">
    <property type="entry name" value="Ubiquitin_dom"/>
</dbReference>
<name>A0A0L7L2H6_OPEBR</name>
<dbReference type="PRINTS" id="PR00348">
    <property type="entry name" value="UBIQUITIN"/>
</dbReference>
<dbReference type="STRING" id="104452.A0A0L7L2H6"/>
<reference evidence="2 3" key="1">
    <citation type="journal article" date="2015" name="Genome Biol. Evol.">
        <title>The genome of winter moth (Operophtera brumata) provides a genomic perspective on sexual dimorphism and phenology.</title>
        <authorList>
            <person name="Derks M.F."/>
            <person name="Smit S."/>
            <person name="Salis L."/>
            <person name="Schijlen E."/>
            <person name="Bossers A."/>
            <person name="Mateman C."/>
            <person name="Pijl A.S."/>
            <person name="de Ridder D."/>
            <person name="Groenen M.A."/>
            <person name="Visser M.E."/>
            <person name="Megens H.J."/>
        </authorList>
    </citation>
    <scope>NUCLEOTIDE SEQUENCE [LARGE SCALE GENOMIC DNA]</scope>
    <source>
        <strain evidence="2">WM2013NL</strain>
        <tissue evidence="2">Head and thorax</tissue>
    </source>
</reference>
<feature type="domain" description="Ubiquitin-like" evidence="1">
    <location>
        <begin position="30"/>
        <end position="65"/>
    </location>
</feature>
<protein>
    <submittedName>
        <fullName evidence="2">Ubiquitin</fullName>
    </submittedName>
</protein>
<dbReference type="Gene3D" id="3.10.20.90">
    <property type="entry name" value="Phosphatidylinositol 3-kinase Catalytic Subunit, Chain A, domain 1"/>
    <property type="match status" value="2"/>
</dbReference>
<evidence type="ECO:0000259" key="1">
    <source>
        <dbReference type="PROSITE" id="PS50053"/>
    </source>
</evidence>
<dbReference type="PANTHER" id="PTHR10666">
    <property type="entry name" value="UBIQUITIN"/>
    <property type="match status" value="1"/>
</dbReference>
<dbReference type="InterPro" id="IPR000626">
    <property type="entry name" value="Ubiquitin-like_dom"/>
</dbReference>
<accession>A0A0L7L2H6</accession>
<dbReference type="PROSITE" id="PS50053">
    <property type="entry name" value="UBIQUITIN_2"/>
    <property type="match status" value="1"/>
</dbReference>
<evidence type="ECO:0000313" key="2">
    <source>
        <dbReference type="EMBL" id="KOB69494.1"/>
    </source>
</evidence>
<proteinExistence type="predicted"/>
<dbReference type="SUPFAM" id="SSF54236">
    <property type="entry name" value="Ubiquitin-like"/>
    <property type="match status" value="1"/>
</dbReference>
<dbReference type="Proteomes" id="UP000037510">
    <property type="component" value="Unassembled WGS sequence"/>
</dbReference>
<comment type="caution">
    <text evidence="2">The sequence shown here is derived from an EMBL/GenBank/DDBJ whole genome shotgun (WGS) entry which is preliminary data.</text>
</comment>
<gene>
    <name evidence="2" type="ORF">OBRU01_16686</name>
</gene>
<sequence>MESGRKLSDYNIQEDSTKHLMLGLQGGEVQRLIYGAKEMESGRKLSDYNIQEDSAIHLMLGLQEGRVGT</sequence>
<evidence type="ECO:0000313" key="3">
    <source>
        <dbReference type="Proteomes" id="UP000037510"/>
    </source>
</evidence>
<dbReference type="AlphaFoldDB" id="A0A0L7L2H6"/>
<dbReference type="InterPro" id="IPR029071">
    <property type="entry name" value="Ubiquitin-like_domsf"/>
</dbReference>
<dbReference type="InterPro" id="IPR050158">
    <property type="entry name" value="Ubiquitin_ubiquitin-like"/>
</dbReference>
<dbReference type="EMBL" id="JTDY01003481">
    <property type="protein sequence ID" value="KOB69494.1"/>
    <property type="molecule type" value="Genomic_DNA"/>
</dbReference>
<dbReference type="Pfam" id="PF00240">
    <property type="entry name" value="ubiquitin"/>
    <property type="match status" value="1"/>
</dbReference>
<organism evidence="2 3">
    <name type="scientific">Operophtera brumata</name>
    <name type="common">Winter moth</name>
    <name type="synonym">Phalaena brumata</name>
    <dbReference type="NCBI Taxonomy" id="104452"/>
    <lineage>
        <taxon>Eukaryota</taxon>
        <taxon>Metazoa</taxon>
        <taxon>Ecdysozoa</taxon>
        <taxon>Arthropoda</taxon>
        <taxon>Hexapoda</taxon>
        <taxon>Insecta</taxon>
        <taxon>Pterygota</taxon>
        <taxon>Neoptera</taxon>
        <taxon>Endopterygota</taxon>
        <taxon>Lepidoptera</taxon>
        <taxon>Glossata</taxon>
        <taxon>Ditrysia</taxon>
        <taxon>Geometroidea</taxon>
        <taxon>Geometridae</taxon>
        <taxon>Larentiinae</taxon>
        <taxon>Operophtera</taxon>
    </lineage>
</organism>
<keyword evidence="3" id="KW-1185">Reference proteome</keyword>